<name>X1S5V1_9ZZZZ</name>
<feature type="non-terminal residue" evidence="2">
    <location>
        <position position="1"/>
    </location>
</feature>
<proteinExistence type="predicted"/>
<dbReference type="AlphaFoldDB" id="X1S5V1"/>
<feature type="domain" description="GHMP kinase C-terminal" evidence="1">
    <location>
        <begin position="12"/>
        <end position="89"/>
    </location>
</feature>
<dbReference type="EMBL" id="BARW01001732">
    <property type="protein sequence ID" value="GAI63184.1"/>
    <property type="molecule type" value="Genomic_DNA"/>
</dbReference>
<gene>
    <name evidence="2" type="ORF">S12H4_05297</name>
</gene>
<reference evidence="2" key="1">
    <citation type="journal article" date="2014" name="Front. Microbiol.">
        <title>High frequency of phylogenetically diverse reductive dehalogenase-homologous genes in deep subseafloor sedimentary metagenomes.</title>
        <authorList>
            <person name="Kawai M."/>
            <person name="Futagami T."/>
            <person name="Toyoda A."/>
            <person name="Takaki Y."/>
            <person name="Nishi S."/>
            <person name="Hori S."/>
            <person name="Arai W."/>
            <person name="Tsubouchi T."/>
            <person name="Morono Y."/>
            <person name="Uchiyama I."/>
            <person name="Ito T."/>
            <person name="Fujiyama A."/>
            <person name="Inagaki F."/>
            <person name="Takami H."/>
        </authorList>
    </citation>
    <scope>NUCLEOTIDE SEQUENCE</scope>
    <source>
        <strain evidence="2">Expedition CK06-06</strain>
    </source>
</reference>
<comment type="caution">
    <text evidence="2">The sequence shown here is derived from an EMBL/GenBank/DDBJ whole genome shotgun (WGS) entry which is preliminary data.</text>
</comment>
<dbReference type="Pfam" id="PF08544">
    <property type="entry name" value="GHMP_kinases_C"/>
    <property type="match status" value="1"/>
</dbReference>
<accession>X1S5V1</accession>
<dbReference type="InterPro" id="IPR013750">
    <property type="entry name" value="GHMP_kinase_C_dom"/>
</dbReference>
<evidence type="ECO:0000313" key="2">
    <source>
        <dbReference type="EMBL" id="GAI63184.1"/>
    </source>
</evidence>
<organism evidence="2">
    <name type="scientific">marine sediment metagenome</name>
    <dbReference type="NCBI Taxonomy" id="412755"/>
    <lineage>
        <taxon>unclassified sequences</taxon>
        <taxon>metagenomes</taxon>
        <taxon>ecological metagenomes</taxon>
    </lineage>
</organism>
<evidence type="ECO:0000259" key="1">
    <source>
        <dbReference type="Pfam" id="PF08544"/>
    </source>
</evidence>
<sequence length="117" mass="13148">DEVSHQILMKVIPGIINEDLECFGEGLKRIQRIGFKKIEISLQHDIVKNVLSLFEEYGVKAFGMSSFGPSIVGVVESDEDANKLLKNVQMRLKNIIGHIYICKPNNCGAKIEFLDDN</sequence>
<protein>
    <recommendedName>
        <fullName evidence="1">GHMP kinase C-terminal domain-containing protein</fullName>
    </recommendedName>
</protein>